<evidence type="ECO:0000313" key="5">
    <source>
        <dbReference type="Proteomes" id="UP000501753"/>
    </source>
</evidence>
<keyword evidence="1" id="KW-0472">Membrane</keyword>
<evidence type="ECO:0000256" key="1">
    <source>
        <dbReference type="SAM" id="Phobius"/>
    </source>
</evidence>
<gene>
    <name evidence="3" type="ORF">DDJ31_18700</name>
    <name evidence="2" type="ORF">ELQ87_20575</name>
</gene>
<feature type="transmembrane region" description="Helical" evidence="1">
    <location>
        <begin position="76"/>
        <end position="93"/>
    </location>
</feature>
<feature type="transmembrane region" description="Helical" evidence="1">
    <location>
        <begin position="35"/>
        <end position="56"/>
    </location>
</feature>
<dbReference type="Proteomes" id="UP000501753">
    <property type="component" value="Chromosome"/>
</dbReference>
<feature type="transmembrane region" description="Helical" evidence="1">
    <location>
        <begin position="258"/>
        <end position="277"/>
    </location>
</feature>
<name>A0A3S9ZFK7_STRGD</name>
<reference evidence="3 5" key="1">
    <citation type="submission" date="2018-04" db="EMBL/GenBank/DDBJ databases">
        <title>Complete genome sequences of Streptomyces griseoviridis K61 and characterization of antagonistic properties of biological control agents.</title>
        <authorList>
            <person name="Mariita R.M."/>
            <person name="Sello J.K."/>
        </authorList>
    </citation>
    <scope>NUCLEOTIDE SEQUENCE [LARGE SCALE GENOMIC DNA]</scope>
    <source>
        <strain evidence="3 5">K61</strain>
    </source>
</reference>
<keyword evidence="1" id="KW-0812">Transmembrane</keyword>
<feature type="transmembrane region" description="Helical" evidence="1">
    <location>
        <begin position="155"/>
        <end position="173"/>
    </location>
</feature>
<reference evidence="2 4" key="2">
    <citation type="submission" date="2018-12" db="EMBL/GenBank/DDBJ databases">
        <title>Streptomyces griseoviridis F1-27 complete genome.</title>
        <authorList>
            <person name="Mariita R.M."/>
            <person name="Sello J.K."/>
        </authorList>
    </citation>
    <scope>NUCLEOTIDE SEQUENCE [LARGE SCALE GENOMIC DNA]</scope>
    <source>
        <strain evidence="2 4">F1-27</strain>
    </source>
</reference>
<feature type="transmembrane region" description="Helical" evidence="1">
    <location>
        <begin position="180"/>
        <end position="198"/>
    </location>
</feature>
<organism evidence="2 4">
    <name type="scientific">Streptomyces griseoviridis</name>
    <dbReference type="NCBI Taxonomy" id="45398"/>
    <lineage>
        <taxon>Bacteria</taxon>
        <taxon>Bacillati</taxon>
        <taxon>Actinomycetota</taxon>
        <taxon>Actinomycetes</taxon>
        <taxon>Kitasatosporales</taxon>
        <taxon>Streptomycetaceae</taxon>
        <taxon>Streptomyces</taxon>
    </lineage>
</organism>
<feature type="transmembrane region" description="Helical" evidence="1">
    <location>
        <begin position="231"/>
        <end position="251"/>
    </location>
</feature>
<dbReference type="OrthoDB" id="3665898at2"/>
<feature type="transmembrane region" description="Helical" evidence="1">
    <location>
        <begin position="114"/>
        <end position="135"/>
    </location>
</feature>
<proteinExistence type="predicted"/>
<dbReference type="KEGG" id="sgd:ELQ87_20575"/>
<dbReference type="Proteomes" id="UP000271291">
    <property type="component" value="Chromosome"/>
</dbReference>
<evidence type="ECO:0000313" key="4">
    <source>
        <dbReference type="Proteomes" id="UP000271291"/>
    </source>
</evidence>
<sequence length="508" mass="52635">MTTTLLTPAPAAAPAGPARTASAVLALALVEGRRLLLSVPVLVALAACTAWTVWHTPAFQDGHPALQDADRATQDAPLLLALAVLLAVNRAVLRSRHRDTERHFAVLALGPGARTAAHALSLLPVTLVTALGVLAHFGYEALRPDAVGHGSPAELLTGPLTVLLFGTLGVLLARLLPSAVAAPVAVVLLFLVFVGGAMPDGDGTPDTRWLAPVVTESGPLTLPSDLLARPAAWHALYLAALALTLALLAVVRAGGRRPVTLGALAVAAALAVTGGTIQTGAVPADVVAARERATLTPEKEQSCARRSGVTYCAFPEWTSRTGRWAAVADQVRAVAGGTAHDRPLLVRQRVEARYGLGSDPYLPSLTAPHQVTVGTEWGGNRVPEFAADVAGVLVAGDEAKAGRICDGRAVTVMWLALSGLPDPVQALRDVRLDDSATGSAIVLSQTEPHSMTEAQTEVVRALLDRPRAEVAAKVKAHWTELTTAKVTAAQAASLLGMPTPKGDDRCDV</sequence>
<dbReference type="RefSeq" id="WP_127179205.1">
    <property type="nucleotide sequence ID" value="NZ_CP029078.1"/>
</dbReference>
<keyword evidence="1" id="KW-1133">Transmembrane helix</keyword>
<dbReference type="EMBL" id="CP029078">
    <property type="protein sequence ID" value="QCN86749.1"/>
    <property type="molecule type" value="Genomic_DNA"/>
</dbReference>
<dbReference type="AlphaFoldDB" id="A0A3S9ZFK7"/>
<accession>A0A3S9ZFK7</accession>
<evidence type="ECO:0000313" key="3">
    <source>
        <dbReference type="EMBL" id="QCN86749.1"/>
    </source>
</evidence>
<evidence type="ECO:0000313" key="2">
    <source>
        <dbReference type="EMBL" id="AZS86387.1"/>
    </source>
</evidence>
<protein>
    <submittedName>
        <fullName evidence="2">ABC transporter permease</fullName>
    </submittedName>
</protein>
<keyword evidence="5" id="KW-1185">Reference proteome</keyword>
<dbReference type="EMBL" id="CP034687">
    <property type="protein sequence ID" value="AZS86387.1"/>
    <property type="molecule type" value="Genomic_DNA"/>
</dbReference>